<keyword evidence="5 6" id="KW-0472">Membrane</keyword>
<feature type="transmembrane region" description="Helical" evidence="6">
    <location>
        <begin position="129"/>
        <end position="150"/>
    </location>
</feature>
<dbReference type="InterPro" id="IPR011701">
    <property type="entry name" value="MFS"/>
</dbReference>
<keyword evidence="3 6" id="KW-0812">Transmembrane</keyword>
<dbReference type="Proteomes" id="UP001449795">
    <property type="component" value="Chromosome"/>
</dbReference>
<proteinExistence type="predicted"/>
<evidence type="ECO:0000313" key="8">
    <source>
        <dbReference type="EMBL" id="XAE42097.1"/>
    </source>
</evidence>
<dbReference type="CDD" id="cd17319">
    <property type="entry name" value="MFS_ExuT_GudP_like"/>
    <property type="match status" value="1"/>
</dbReference>
<keyword evidence="4 6" id="KW-1133">Transmembrane helix</keyword>
<comment type="subcellular location">
    <subcellularLocation>
        <location evidence="1">Membrane</location>
        <topology evidence="1">Multi-pass membrane protein</topology>
    </subcellularLocation>
</comment>
<feature type="transmembrane region" description="Helical" evidence="6">
    <location>
        <begin position="199"/>
        <end position="220"/>
    </location>
</feature>
<dbReference type="PANTHER" id="PTHR43791:SF36">
    <property type="entry name" value="TRANSPORTER, PUTATIVE (AFU_ORTHOLOGUE AFUA_6G08340)-RELATED"/>
    <property type="match status" value="1"/>
</dbReference>
<dbReference type="PANTHER" id="PTHR43791">
    <property type="entry name" value="PERMEASE-RELATED"/>
    <property type="match status" value="1"/>
</dbReference>
<evidence type="ECO:0000256" key="1">
    <source>
        <dbReference type="ARBA" id="ARBA00004141"/>
    </source>
</evidence>
<accession>A0ABZ3D2V8</accession>
<name>A0ABZ3D2V8_9PROT</name>
<feature type="transmembrane region" description="Helical" evidence="6">
    <location>
        <begin position="67"/>
        <end position="88"/>
    </location>
</feature>
<dbReference type="PROSITE" id="PS50850">
    <property type="entry name" value="MFS"/>
    <property type="match status" value="1"/>
</dbReference>
<evidence type="ECO:0000256" key="6">
    <source>
        <dbReference type="SAM" id="Phobius"/>
    </source>
</evidence>
<dbReference type="Pfam" id="PF07690">
    <property type="entry name" value="MFS_1"/>
    <property type="match status" value="1"/>
</dbReference>
<feature type="transmembrane region" description="Helical" evidence="6">
    <location>
        <begin position="104"/>
        <end position="122"/>
    </location>
</feature>
<gene>
    <name evidence="8" type="ORF">AAC691_17775</name>
</gene>
<evidence type="ECO:0000313" key="9">
    <source>
        <dbReference type="Proteomes" id="UP001449795"/>
    </source>
</evidence>
<evidence type="ECO:0000256" key="4">
    <source>
        <dbReference type="ARBA" id="ARBA00022989"/>
    </source>
</evidence>
<evidence type="ECO:0000256" key="3">
    <source>
        <dbReference type="ARBA" id="ARBA00022692"/>
    </source>
</evidence>
<evidence type="ECO:0000256" key="2">
    <source>
        <dbReference type="ARBA" id="ARBA00022448"/>
    </source>
</evidence>
<feature type="transmembrane region" description="Helical" evidence="6">
    <location>
        <begin position="326"/>
        <end position="346"/>
    </location>
</feature>
<organism evidence="8 9">
    <name type="scientific">Nguyenibacter vanlangensis</name>
    <dbReference type="NCBI Taxonomy" id="1216886"/>
    <lineage>
        <taxon>Bacteria</taxon>
        <taxon>Pseudomonadati</taxon>
        <taxon>Pseudomonadota</taxon>
        <taxon>Alphaproteobacteria</taxon>
        <taxon>Acetobacterales</taxon>
        <taxon>Acetobacteraceae</taxon>
        <taxon>Nguyenibacter</taxon>
    </lineage>
</organism>
<feature type="transmembrane region" description="Helical" evidence="6">
    <location>
        <begin position="38"/>
        <end position="55"/>
    </location>
</feature>
<reference evidence="8 9" key="1">
    <citation type="submission" date="2024-04" db="EMBL/GenBank/DDBJ databases">
        <title>Complete genome sequence of Nguyenibacter vanlangesis HBCM-1154, a strain capable of nitrogen fixation, IAA production, and phosphorus solubilization isolated from sugarcane soil.</title>
        <authorList>
            <person name="MY HANH P."/>
        </authorList>
    </citation>
    <scope>NUCLEOTIDE SEQUENCE [LARGE SCALE GENOMIC DNA]</scope>
    <source>
        <strain evidence="8 9">HBCM 1154</strain>
    </source>
</reference>
<protein>
    <submittedName>
        <fullName evidence="8">MFS transporter</fullName>
    </submittedName>
</protein>
<dbReference type="EMBL" id="CP152276">
    <property type="protein sequence ID" value="XAE42097.1"/>
    <property type="molecule type" value="Genomic_DNA"/>
</dbReference>
<dbReference type="InterPro" id="IPR020846">
    <property type="entry name" value="MFS_dom"/>
</dbReference>
<feature type="transmembrane region" description="Helical" evidence="6">
    <location>
        <begin position="262"/>
        <end position="284"/>
    </location>
</feature>
<evidence type="ECO:0000259" key="7">
    <source>
        <dbReference type="PROSITE" id="PS50850"/>
    </source>
</evidence>
<keyword evidence="2" id="KW-0813">Transport</keyword>
<evidence type="ECO:0000256" key="5">
    <source>
        <dbReference type="ARBA" id="ARBA00023136"/>
    </source>
</evidence>
<feature type="transmembrane region" description="Helical" evidence="6">
    <location>
        <begin position="385"/>
        <end position="405"/>
    </location>
</feature>
<feature type="domain" description="Major facilitator superfamily (MFS) profile" evidence="7">
    <location>
        <begin position="38"/>
        <end position="441"/>
    </location>
</feature>
<dbReference type="InterPro" id="IPR036259">
    <property type="entry name" value="MFS_trans_sf"/>
</dbReference>
<sequence length="452" mass="48140">MTMTQDTMTQDTVPHDAACRAAQGGALDRLYRQVDRRVVAVLAIAYLLDCIDRMNIGFAQHQIAQRIGLSTADYGVAAGIFFIGYVLFEIPSNLLLPRVGARRTFFRIMVLWGLASAAMGLLHDRYGFYVMRFLLGVFEAGFAPACMYYLTLWYPRDRMATVVSVQQTAGPLSGAISGPLSGFLLQAMDHVGGLDGWRWMFVLEGLPSVLMGIVVLAVLCDRPADARWLSPAERAVLTARAATAGASHAGFRAVLRDRAVHVLALAYFCLICGLYTINFWLPAIIRRAGVQSDLRVGLLSAMPYLVATGGILLWGRRSDRARERRWHSAIPAFAGAAGLLLVIAAGHHLWGALAALSATAAALYAAYVIFLSVPSDRLKGPGAAGGYALINSLGLLGGFLSPMIIGQLARLTGSLDGGLACMSLVVALGGVVLCLAVPPGRRAPAAGAALPK</sequence>
<dbReference type="RefSeq" id="WP_342627899.1">
    <property type="nucleotide sequence ID" value="NZ_CP152276.1"/>
</dbReference>
<dbReference type="SUPFAM" id="SSF103473">
    <property type="entry name" value="MFS general substrate transporter"/>
    <property type="match status" value="1"/>
</dbReference>
<keyword evidence="9" id="KW-1185">Reference proteome</keyword>
<dbReference type="Gene3D" id="1.20.1250.20">
    <property type="entry name" value="MFS general substrate transporter like domains"/>
    <property type="match status" value="2"/>
</dbReference>
<feature type="transmembrane region" description="Helical" evidence="6">
    <location>
        <begin position="417"/>
        <end position="437"/>
    </location>
</feature>
<feature type="transmembrane region" description="Helical" evidence="6">
    <location>
        <begin position="296"/>
        <end position="314"/>
    </location>
</feature>
<feature type="transmembrane region" description="Helical" evidence="6">
    <location>
        <begin position="352"/>
        <end position="373"/>
    </location>
</feature>